<organism evidence="2">
    <name type="scientific">Anguilla anguilla</name>
    <name type="common">European freshwater eel</name>
    <name type="synonym">Muraena anguilla</name>
    <dbReference type="NCBI Taxonomy" id="7936"/>
    <lineage>
        <taxon>Eukaryota</taxon>
        <taxon>Metazoa</taxon>
        <taxon>Chordata</taxon>
        <taxon>Craniata</taxon>
        <taxon>Vertebrata</taxon>
        <taxon>Euteleostomi</taxon>
        <taxon>Actinopterygii</taxon>
        <taxon>Neopterygii</taxon>
        <taxon>Teleostei</taxon>
        <taxon>Anguilliformes</taxon>
        <taxon>Anguillidae</taxon>
        <taxon>Anguilla</taxon>
    </lineage>
</organism>
<accession>A0A0E9UU01</accession>
<name>A0A0E9UU01_ANGAN</name>
<reference evidence="2" key="1">
    <citation type="submission" date="2014-11" db="EMBL/GenBank/DDBJ databases">
        <authorList>
            <person name="Amaro Gonzalez C."/>
        </authorList>
    </citation>
    <scope>NUCLEOTIDE SEQUENCE</scope>
</reference>
<proteinExistence type="predicted"/>
<evidence type="ECO:0000313" key="2">
    <source>
        <dbReference type="EMBL" id="JAH69334.1"/>
    </source>
</evidence>
<protein>
    <submittedName>
        <fullName evidence="2">Uncharacterized protein</fullName>
    </submittedName>
</protein>
<reference evidence="2" key="2">
    <citation type="journal article" date="2015" name="Fish Shellfish Immunol.">
        <title>Early steps in the European eel (Anguilla anguilla)-Vibrio vulnificus interaction in the gills: Role of the RtxA13 toxin.</title>
        <authorList>
            <person name="Callol A."/>
            <person name="Pajuelo D."/>
            <person name="Ebbesson L."/>
            <person name="Teles M."/>
            <person name="MacKenzie S."/>
            <person name="Amaro C."/>
        </authorList>
    </citation>
    <scope>NUCLEOTIDE SEQUENCE</scope>
</reference>
<dbReference type="EMBL" id="GBXM01039243">
    <property type="protein sequence ID" value="JAH69334.1"/>
    <property type="molecule type" value="Transcribed_RNA"/>
</dbReference>
<sequence length="25" mass="3008">MSVIKSKKRFSRYKGNIKHPGNRKF</sequence>
<dbReference type="AlphaFoldDB" id="A0A0E9UU01"/>
<feature type="region of interest" description="Disordered" evidence="1">
    <location>
        <begin position="1"/>
        <end position="25"/>
    </location>
</feature>
<evidence type="ECO:0000256" key="1">
    <source>
        <dbReference type="SAM" id="MobiDB-lite"/>
    </source>
</evidence>